<reference evidence="2 3" key="1">
    <citation type="submission" date="2019-09" db="EMBL/GenBank/DDBJ databases">
        <authorList>
            <person name="Depoorter E."/>
        </authorList>
    </citation>
    <scope>NUCLEOTIDE SEQUENCE [LARGE SCALE GENOMIC DNA]</scope>
    <source>
        <strain evidence="2">LMG 6863</strain>
    </source>
</reference>
<evidence type="ECO:0000256" key="1">
    <source>
        <dbReference type="SAM" id="MobiDB-lite"/>
    </source>
</evidence>
<feature type="compositionally biased region" description="Basic and acidic residues" evidence="1">
    <location>
        <begin position="185"/>
        <end position="220"/>
    </location>
</feature>
<feature type="region of interest" description="Disordered" evidence="1">
    <location>
        <begin position="185"/>
        <end position="233"/>
    </location>
</feature>
<feature type="region of interest" description="Disordered" evidence="1">
    <location>
        <begin position="91"/>
        <end position="140"/>
    </location>
</feature>
<evidence type="ECO:0000313" key="2">
    <source>
        <dbReference type="EMBL" id="VWC44339.1"/>
    </source>
</evidence>
<feature type="compositionally biased region" description="Basic and acidic residues" evidence="1">
    <location>
        <begin position="98"/>
        <end position="139"/>
    </location>
</feature>
<protein>
    <submittedName>
        <fullName evidence="2">Uncharacterized protein</fullName>
    </submittedName>
</protein>
<feature type="region of interest" description="Disordered" evidence="1">
    <location>
        <begin position="1"/>
        <end position="78"/>
    </location>
</feature>
<feature type="compositionally biased region" description="Basic and acidic residues" evidence="1">
    <location>
        <begin position="14"/>
        <end position="24"/>
    </location>
</feature>
<gene>
    <name evidence="2" type="ORF">BLA6863_07289</name>
</gene>
<dbReference type="AlphaFoldDB" id="A0A6P2S5V4"/>
<sequence>MPAQHRLVGQQAPHRCEQRAVAGRDRRRARRQAQREHDGDRGVRERGQHVEPAPAGRARDQARERPGQQDAEHQPAHHVADRAAALRLGRHRRGHRHEHLDHARRGAGHERRQQEYGAGPRERGQRERDCARGQRRDDQAAVLEQVDERDEQHEPGGVAELRQHRDEAGQAGRQVQVGADRARQRLRGEQVHHDHADRRGEEHRHTRAERGRRAGGRADGRASGGGARVGRAVHRKPGEWVEGVPIVGVGCLCDN</sequence>
<dbReference type="EMBL" id="CABVPY010000090">
    <property type="protein sequence ID" value="VWC44339.1"/>
    <property type="molecule type" value="Genomic_DNA"/>
</dbReference>
<feature type="compositionally biased region" description="Basic and acidic residues" evidence="1">
    <location>
        <begin position="57"/>
        <end position="78"/>
    </location>
</feature>
<dbReference type="Proteomes" id="UP000494170">
    <property type="component" value="Unassembled WGS sequence"/>
</dbReference>
<name>A0A6P2S5V4_BURL3</name>
<organism evidence="2 3">
    <name type="scientific">Burkholderia lata (strain ATCC 17760 / DSM 23089 / LMG 22485 / NCIMB 9086 / R18194 / 383)</name>
    <dbReference type="NCBI Taxonomy" id="482957"/>
    <lineage>
        <taxon>Bacteria</taxon>
        <taxon>Pseudomonadati</taxon>
        <taxon>Pseudomonadota</taxon>
        <taxon>Betaproteobacteria</taxon>
        <taxon>Burkholderiales</taxon>
        <taxon>Burkholderiaceae</taxon>
        <taxon>Burkholderia</taxon>
        <taxon>Burkholderia cepacia complex</taxon>
    </lineage>
</organism>
<accession>A0A6P2S5V4</accession>
<evidence type="ECO:0000313" key="3">
    <source>
        <dbReference type="Proteomes" id="UP000494170"/>
    </source>
</evidence>
<proteinExistence type="predicted"/>
<feature type="compositionally biased region" description="Basic and acidic residues" evidence="1">
    <location>
        <begin position="33"/>
        <end position="49"/>
    </location>
</feature>